<keyword evidence="8" id="KW-0464">Manganese</keyword>
<evidence type="ECO:0000256" key="4">
    <source>
        <dbReference type="ARBA" id="ARBA00021175"/>
    </source>
</evidence>
<keyword evidence="6" id="KW-0223">Dioxygenase</keyword>
<keyword evidence="5" id="KW-0479">Metal-binding</keyword>
<evidence type="ECO:0000256" key="6">
    <source>
        <dbReference type="ARBA" id="ARBA00022964"/>
    </source>
</evidence>
<dbReference type="InterPro" id="IPR036226">
    <property type="entry name" value="LipOase_C_sf"/>
</dbReference>
<accession>A0A8H6DBV3</accession>
<comment type="catalytic activity">
    <reaction evidence="1">
        <text>(9Z,12Z)-octadecadienoate + O2 = (11S)-hydroperoxy-(9Z,12Z)-octadecadienoate</text>
        <dbReference type="Rhea" id="RHEA:18993"/>
        <dbReference type="ChEBI" id="CHEBI:15379"/>
        <dbReference type="ChEBI" id="CHEBI:30245"/>
        <dbReference type="ChEBI" id="CHEBI:57467"/>
        <dbReference type="EC" id="1.13.11.45"/>
    </reaction>
</comment>
<gene>
    <name evidence="11" type="ORF">FMUND_8822</name>
</gene>
<evidence type="ECO:0000256" key="7">
    <source>
        <dbReference type="ARBA" id="ARBA00023002"/>
    </source>
</evidence>
<evidence type="ECO:0000259" key="10">
    <source>
        <dbReference type="PROSITE" id="PS51393"/>
    </source>
</evidence>
<evidence type="ECO:0000313" key="11">
    <source>
        <dbReference type="EMBL" id="KAF5711763.1"/>
    </source>
</evidence>
<comment type="caution">
    <text evidence="11">The sequence shown here is derived from an EMBL/GenBank/DDBJ whole genome shotgun (WGS) entry which is preliminary data.</text>
</comment>
<keyword evidence="12" id="KW-1185">Reference proteome</keyword>
<evidence type="ECO:0000313" key="12">
    <source>
        <dbReference type="Proteomes" id="UP000544331"/>
    </source>
</evidence>
<dbReference type="GO" id="GO:0046872">
    <property type="term" value="F:metal ion binding"/>
    <property type="evidence" value="ECO:0007669"/>
    <property type="project" value="UniProtKB-KW"/>
</dbReference>
<dbReference type="EC" id="1.13.11.45" evidence="3"/>
<reference evidence="11 12" key="1">
    <citation type="submission" date="2020-05" db="EMBL/GenBank/DDBJ databases">
        <title>Identification and distribution of gene clusters putatively required for synthesis of sphingolipid metabolism inhibitors in phylogenetically diverse species of the filamentous fungus Fusarium.</title>
        <authorList>
            <person name="Kim H.-S."/>
            <person name="Busman M."/>
            <person name="Brown D.W."/>
            <person name="Divon H."/>
            <person name="Uhlig S."/>
            <person name="Proctor R.H."/>
        </authorList>
    </citation>
    <scope>NUCLEOTIDE SEQUENCE [LARGE SCALE GENOMIC DNA]</scope>
    <source>
        <strain evidence="11 12">NRRL 66235</strain>
    </source>
</reference>
<dbReference type="Proteomes" id="UP000544331">
    <property type="component" value="Unassembled WGS sequence"/>
</dbReference>
<dbReference type="Gene3D" id="1.20.245.10">
    <property type="entry name" value="Lipoxygenase-1, Domain 5"/>
    <property type="match status" value="1"/>
</dbReference>
<dbReference type="PANTHER" id="PTHR11771">
    <property type="entry name" value="LIPOXYGENASE"/>
    <property type="match status" value="1"/>
</dbReference>
<sequence>MLLNVAFLLNVAGAIAATSQPRPFSLPSSNNSGRAAAIEKTRQGFQYGKDDTLIGVNPWPAGPLGKEAVEAHYSAFETSEAPVYKHVEEDAVYAQTSLNGWQNSVPDGLAEGVLRNAKSDLSFSMERLSVHPESLRRVRPDECVSLRVDDKLARKISTKTQRSLQREGRLFIVDHSNLANLTLTKGRYAGACEALFFIHPISQEFLPLAIRPNNGSPLVYTPLDEENDWTLAKILLNMNDVWHNQWYHLAAAHISSDLIYMSATRSFSDMHPVWGLIRRFHPAVGVNSFAYRVGASVSLVNPGGDIEKNFAWNGDQAVEYSKQVWKSECAPWVANYFETKLIRRGLINCEYGPALKSFPYYEDASVILGTLRTFITAYVDAYYPSDEAITADKELIAWFHEAARAADIVDFPASISTKSELVAVLTHHAYLISILHGSLNSNSLVHYSAVLPMHPLSLYQPLPKEKGLSSLVPFLPDLEASLQQISLVATFNQAQMVDTSDSLRFLFNESEFHSRINIEAREAAEVYSATMSKFSQDVKGRKLDGDGHSQGMPFVWNVFDPSTAPGILAA</sequence>
<dbReference type="GO" id="GO:0034440">
    <property type="term" value="P:lipid oxidation"/>
    <property type="evidence" value="ECO:0007669"/>
    <property type="project" value="InterPro"/>
</dbReference>
<name>A0A8H6DBV3_9HYPO</name>
<evidence type="ECO:0000256" key="5">
    <source>
        <dbReference type="ARBA" id="ARBA00022723"/>
    </source>
</evidence>
<comment type="cofactor">
    <cofactor evidence="2">
        <name>Mn(2+)</name>
        <dbReference type="ChEBI" id="CHEBI:29035"/>
    </cofactor>
</comment>
<dbReference type="Pfam" id="PF00305">
    <property type="entry name" value="Lipoxygenase"/>
    <property type="match status" value="1"/>
</dbReference>
<feature type="chain" id="PRO_5034426259" description="Manganese lipoxygenase" evidence="9">
    <location>
        <begin position="17"/>
        <end position="570"/>
    </location>
</feature>
<evidence type="ECO:0000256" key="8">
    <source>
        <dbReference type="ARBA" id="ARBA00023211"/>
    </source>
</evidence>
<protein>
    <recommendedName>
        <fullName evidence="4">Manganese lipoxygenase</fullName>
        <ecNumber evidence="3">1.13.11.45</ecNumber>
    </recommendedName>
</protein>
<dbReference type="GO" id="GO:0050584">
    <property type="term" value="F:linoleate 11-lipoxygenase activity"/>
    <property type="evidence" value="ECO:0007669"/>
    <property type="project" value="UniProtKB-EC"/>
</dbReference>
<feature type="domain" description="Lipoxygenase" evidence="10">
    <location>
        <begin position="168"/>
        <end position="570"/>
    </location>
</feature>
<organism evidence="11 12">
    <name type="scientific">Fusarium mundagurra</name>
    <dbReference type="NCBI Taxonomy" id="1567541"/>
    <lineage>
        <taxon>Eukaryota</taxon>
        <taxon>Fungi</taxon>
        <taxon>Dikarya</taxon>
        <taxon>Ascomycota</taxon>
        <taxon>Pezizomycotina</taxon>
        <taxon>Sordariomycetes</taxon>
        <taxon>Hypocreomycetidae</taxon>
        <taxon>Hypocreales</taxon>
        <taxon>Nectriaceae</taxon>
        <taxon>Fusarium</taxon>
        <taxon>Fusarium fujikuroi species complex</taxon>
    </lineage>
</organism>
<dbReference type="SUPFAM" id="SSF48484">
    <property type="entry name" value="Lipoxigenase"/>
    <property type="match status" value="1"/>
</dbReference>
<dbReference type="Gene3D" id="3.10.450.60">
    <property type="match status" value="1"/>
</dbReference>
<evidence type="ECO:0000256" key="9">
    <source>
        <dbReference type="SAM" id="SignalP"/>
    </source>
</evidence>
<keyword evidence="9" id="KW-0732">Signal</keyword>
<proteinExistence type="predicted"/>
<dbReference type="EMBL" id="JAAOAN010000297">
    <property type="protein sequence ID" value="KAF5711763.1"/>
    <property type="molecule type" value="Genomic_DNA"/>
</dbReference>
<dbReference type="GO" id="GO:0043651">
    <property type="term" value="P:linoleic acid metabolic process"/>
    <property type="evidence" value="ECO:0007669"/>
    <property type="project" value="UniProtKB-ARBA"/>
</dbReference>
<dbReference type="AlphaFoldDB" id="A0A8H6DBV3"/>
<evidence type="ECO:0000256" key="2">
    <source>
        <dbReference type="ARBA" id="ARBA00001936"/>
    </source>
</evidence>
<feature type="signal peptide" evidence="9">
    <location>
        <begin position="1"/>
        <end position="16"/>
    </location>
</feature>
<evidence type="ECO:0000256" key="1">
    <source>
        <dbReference type="ARBA" id="ARBA00000366"/>
    </source>
</evidence>
<dbReference type="PROSITE" id="PS51393">
    <property type="entry name" value="LIPOXYGENASE_3"/>
    <property type="match status" value="1"/>
</dbReference>
<dbReference type="OrthoDB" id="407298at2759"/>
<dbReference type="InterPro" id="IPR000907">
    <property type="entry name" value="LipOase"/>
</dbReference>
<evidence type="ECO:0000256" key="3">
    <source>
        <dbReference type="ARBA" id="ARBA00013178"/>
    </source>
</evidence>
<keyword evidence="7" id="KW-0560">Oxidoreductase</keyword>
<dbReference type="InterPro" id="IPR013819">
    <property type="entry name" value="LipOase_C"/>
</dbReference>